<feature type="transmembrane region" description="Helical" evidence="2">
    <location>
        <begin position="12"/>
        <end position="38"/>
    </location>
</feature>
<dbReference type="RefSeq" id="WP_219290958.1">
    <property type="nucleotide sequence ID" value="NZ_RPHB01000006.1"/>
</dbReference>
<keyword evidence="2" id="KW-1133">Transmembrane helix</keyword>
<keyword evidence="5" id="KW-1185">Reference proteome</keyword>
<keyword evidence="1" id="KW-0175">Coiled coil</keyword>
<evidence type="ECO:0000259" key="3">
    <source>
        <dbReference type="Pfam" id="PF05569"/>
    </source>
</evidence>
<dbReference type="CDD" id="cd07341">
    <property type="entry name" value="M56_BlaR1_MecR1_like"/>
    <property type="match status" value="1"/>
</dbReference>
<feature type="transmembrane region" description="Helical" evidence="2">
    <location>
        <begin position="115"/>
        <end position="136"/>
    </location>
</feature>
<organism evidence="4 5">
    <name type="scientific">Arthrospiribacter ruber</name>
    <dbReference type="NCBI Taxonomy" id="2487934"/>
    <lineage>
        <taxon>Bacteria</taxon>
        <taxon>Pseudomonadati</taxon>
        <taxon>Bacteroidota</taxon>
        <taxon>Cytophagia</taxon>
        <taxon>Cytophagales</taxon>
        <taxon>Cyclobacteriaceae</taxon>
        <taxon>Arthrospiribacter</taxon>
    </lineage>
</organism>
<dbReference type="InterPro" id="IPR052173">
    <property type="entry name" value="Beta-lactam_resp_regulator"/>
</dbReference>
<dbReference type="AlphaFoldDB" id="A0A951J133"/>
<keyword evidence="2" id="KW-0472">Membrane</keyword>
<evidence type="ECO:0000313" key="4">
    <source>
        <dbReference type="EMBL" id="MBW3468903.1"/>
    </source>
</evidence>
<keyword evidence="2" id="KW-0812">Transmembrane</keyword>
<protein>
    <recommendedName>
        <fullName evidence="3">Peptidase M56 domain-containing protein</fullName>
    </recommendedName>
</protein>
<gene>
    <name evidence="4" type="ORF">EGN73_13935</name>
</gene>
<feature type="coiled-coil region" evidence="1">
    <location>
        <begin position="611"/>
        <end position="649"/>
    </location>
</feature>
<evidence type="ECO:0000256" key="1">
    <source>
        <dbReference type="SAM" id="Coils"/>
    </source>
</evidence>
<name>A0A951J133_9BACT</name>
<proteinExistence type="predicted"/>
<dbReference type="InterPro" id="IPR008756">
    <property type="entry name" value="Peptidase_M56"/>
</dbReference>
<feature type="transmembrane region" description="Helical" evidence="2">
    <location>
        <begin position="322"/>
        <end position="341"/>
    </location>
</feature>
<reference evidence="4 5" key="1">
    <citation type="journal article" date="2020" name="Syst. Appl. Microbiol.">
        <title>Arthrospiribacter ruber gen. nov., sp. nov., a novel bacterium isolated from Arthrospira cultures.</title>
        <authorList>
            <person name="Waleron M."/>
            <person name="Misztak A."/>
            <person name="Waleron M.M."/>
            <person name="Furmaniak M."/>
            <person name="Mrozik A."/>
            <person name="Waleron K."/>
        </authorList>
    </citation>
    <scope>NUCLEOTIDE SEQUENCE [LARGE SCALE GENOMIC DNA]</scope>
    <source>
        <strain evidence="4 5">DPMB0001</strain>
    </source>
</reference>
<dbReference type="PANTHER" id="PTHR34978">
    <property type="entry name" value="POSSIBLE SENSOR-TRANSDUCER PROTEIN BLAR"/>
    <property type="match status" value="1"/>
</dbReference>
<feature type="coiled-coil region" evidence="1">
    <location>
        <begin position="521"/>
        <end position="577"/>
    </location>
</feature>
<comment type="caution">
    <text evidence="4">The sequence shown here is derived from an EMBL/GenBank/DDBJ whole genome shotgun (WGS) entry which is preliminary data.</text>
</comment>
<dbReference type="EMBL" id="RPHB01000006">
    <property type="protein sequence ID" value="MBW3468903.1"/>
    <property type="molecule type" value="Genomic_DNA"/>
</dbReference>
<dbReference type="Pfam" id="PF05569">
    <property type="entry name" value="Peptidase_M56"/>
    <property type="match status" value="1"/>
</dbReference>
<sequence length="650" mass="75825">MEWLNQLLSEKYLFALGWVLLHALWQIAGVGLLLWAMLKIQQNKSSAYKYRAGMLALLMIPLLGIATFNYELHQQGQTSAAALIPIHDSDELLSFIESGTSVPLQNDLKATLKPYLPQLVNFWFVGAILFLIRLAAGLSDINRLRRKTHEPFDVDFEDFLVKKSKQLKIDKVVKLLHSTHVDMPVTFGIWKPIILIPTSLILQISPQQLEAIISHELAHIKRNDYLFNMIQRYLEVFYFFHPVFWWINSEIRKYREMACDELAISHGTEPKALAYGLANVLNHAKNSSPELALAAAKKDPPTLMRIKTIMGIKTDYSQPTSLTSITMIITLLIGATLMVSAERETFSQADELEPQVSASDTTKNQKNIITDEGLILQIDDHGNLAIIDTTKTKGGKKLYLDSLFAEKHQLTPEELERIQKSFKSEGDWFIPFKDLDFEAEFFSNMPRLKLEDLPKLELGEIPHFDFDAEAFEKMLPGPEFYENMPRLLIPGDSSMRIYRMPTWPFEGDTTRLDREKLDQIRKEARERSAALRIAIQAQNEERKAKIAEWRIAHEEELAEWREKQQEWREKQQEWREQNLAQVREWRNQNQPMLEKYKIEIKKWEEENGPQMEAYKKEMEEWKKNYEAEMLELKKQLQEMQMKLKEQSENQ</sequence>
<accession>A0A951J133</accession>
<dbReference type="PANTHER" id="PTHR34978:SF3">
    <property type="entry name" value="SLR0241 PROTEIN"/>
    <property type="match status" value="1"/>
</dbReference>
<feature type="domain" description="Peptidase M56" evidence="3">
    <location>
        <begin position="68"/>
        <end position="278"/>
    </location>
</feature>
<evidence type="ECO:0000256" key="2">
    <source>
        <dbReference type="SAM" id="Phobius"/>
    </source>
</evidence>
<dbReference type="Proteomes" id="UP000727490">
    <property type="component" value="Unassembled WGS sequence"/>
</dbReference>
<feature type="transmembrane region" description="Helical" evidence="2">
    <location>
        <begin position="50"/>
        <end position="70"/>
    </location>
</feature>
<evidence type="ECO:0000313" key="5">
    <source>
        <dbReference type="Proteomes" id="UP000727490"/>
    </source>
</evidence>